<protein>
    <submittedName>
        <fullName evidence="1">Uncharacterized protein</fullName>
    </submittedName>
</protein>
<proteinExistence type="predicted"/>
<organism evidence="1 2">
    <name type="scientific">Dactylosporangium fulvum</name>
    <dbReference type="NCBI Taxonomy" id="53359"/>
    <lineage>
        <taxon>Bacteria</taxon>
        <taxon>Bacillati</taxon>
        <taxon>Actinomycetota</taxon>
        <taxon>Actinomycetes</taxon>
        <taxon>Micromonosporales</taxon>
        <taxon>Micromonosporaceae</taxon>
        <taxon>Dactylosporangium</taxon>
    </lineage>
</organism>
<reference evidence="1" key="2">
    <citation type="submission" date="2022-09" db="EMBL/GenBank/DDBJ databases">
        <title>Biosynthetic gene clusters of Dactylosporangioum fulvum.</title>
        <authorList>
            <person name="Caradec T."/>
        </authorList>
    </citation>
    <scope>NUCLEOTIDE SEQUENCE</scope>
    <source>
        <strain evidence="1">NRRL B-16292</strain>
    </source>
</reference>
<name>A0ABY5W799_9ACTN</name>
<gene>
    <name evidence="1" type="ORF">Dfulv_17275</name>
</gene>
<dbReference type="RefSeq" id="WP_259864277.1">
    <property type="nucleotide sequence ID" value="NZ_BAAAST010000036.1"/>
</dbReference>
<keyword evidence="2" id="KW-1185">Reference proteome</keyword>
<accession>A0ABY5W799</accession>
<dbReference type="EMBL" id="CP073720">
    <property type="protein sequence ID" value="UWP85900.1"/>
    <property type="molecule type" value="Genomic_DNA"/>
</dbReference>
<dbReference type="Proteomes" id="UP001059617">
    <property type="component" value="Chromosome"/>
</dbReference>
<evidence type="ECO:0000313" key="2">
    <source>
        <dbReference type="Proteomes" id="UP001059617"/>
    </source>
</evidence>
<reference evidence="1" key="1">
    <citation type="submission" date="2021-04" db="EMBL/GenBank/DDBJ databases">
        <authorList>
            <person name="Hartkoorn R.C."/>
            <person name="Beaudoing E."/>
            <person name="Hot D."/>
        </authorList>
    </citation>
    <scope>NUCLEOTIDE SEQUENCE</scope>
    <source>
        <strain evidence="1">NRRL B-16292</strain>
    </source>
</reference>
<evidence type="ECO:0000313" key="1">
    <source>
        <dbReference type="EMBL" id="UWP85900.1"/>
    </source>
</evidence>
<sequence>MADDPNTGTALDPALMDALRQVRELTEDLPATLRQAIRSAVTRVEDRSHEIGLAERQRRNTADNLGPLLNEWHREAEKLLEMHLRDGRLWEHAADQVPLLAARVYAAVKAQEPR</sequence>